<keyword evidence="9" id="KW-1185">Reference proteome</keyword>
<reference evidence="7 9" key="3">
    <citation type="submission" date="2019-07" db="EMBL/GenBank/DDBJ databases">
        <authorList>
            <person name="Jastrzebski P J."/>
            <person name="Paukszto L."/>
            <person name="Jastrzebski P J."/>
        </authorList>
    </citation>
    <scope>NUCLEOTIDE SEQUENCE [LARGE SCALE GENOMIC DNA]</scope>
    <source>
        <strain evidence="7 9">WMS-il1</strain>
    </source>
</reference>
<name>A0A0R3SJA7_HYMDI</name>
<sequence>MTKKRRNNGRSKKGRGHVQFVRCTNCGRCCPKDKAIRKYVVRNIAEAAAVKDLSEASFYTDYTLPKLYVKLQYCVSCAIHAKILRGRSKEARRLRKPPPRPVAPFKRNN</sequence>
<dbReference type="GO" id="GO:0003729">
    <property type="term" value="F:mRNA binding"/>
    <property type="evidence" value="ECO:0007669"/>
    <property type="project" value="TreeGrafter"/>
</dbReference>
<evidence type="ECO:0000313" key="9">
    <source>
        <dbReference type="Proteomes" id="UP000321570"/>
    </source>
</evidence>
<dbReference type="STRING" id="6216.A0A0R3SJA7"/>
<dbReference type="WBParaSite" id="HDID_0000502201-mRNA-1">
    <property type="protein sequence ID" value="HDID_0000502201-mRNA-1"/>
    <property type="gene ID" value="HDID_0000502201"/>
</dbReference>
<dbReference type="GO" id="GO:0006412">
    <property type="term" value="P:translation"/>
    <property type="evidence" value="ECO:0007669"/>
    <property type="project" value="InterPro"/>
</dbReference>
<dbReference type="EMBL" id="UYSG01002244">
    <property type="protein sequence ID" value="VDL57338.1"/>
    <property type="molecule type" value="Genomic_DNA"/>
</dbReference>
<feature type="compositionally biased region" description="Basic residues" evidence="5">
    <location>
        <begin position="87"/>
        <end position="98"/>
    </location>
</feature>
<evidence type="ECO:0000313" key="8">
    <source>
        <dbReference type="Proteomes" id="UP000274504"/>
    </source>
</evidence>
<evidence type="ECO:0000313" key="10">
    <source>
        <dbReference type="WBParaSite" id="HDID_0000502201-mRNA-1"/>
    </source>
</evidence>
<feature type="region of interest" description="Disordered" evidence="5">
    <location>
        <begin position="87"/>
        <end position="109"/>
    </location>
</feature>
<dbReference type="AlphaFoldDB" id="A0A0R3SJA7"/>
<keyword evidence="3 4" id="KW-0687">Ribonucleoprotein</keyword>
<evidence type="ECO:0000313" key="7">
    <source>
        <dbReference type="EMBL" id="VUZ42792.1"/>
    </source>
</evidence>
<dbReference type="PROSITE" id="PS00733">
    <property type="entry name" value="RIBOSOMAL_S26E"/>
    <property type="match status" value="1"/>
</dbReference>
<dbReference type="GO" id="GO:0022627">
    <property type="term" value="C:cytosolic small ribosomal subunit"/>
    <property type="evidence" value="ECO:0007669"/>
    <property type="project" value="TreeGrafter"/>
</dbReference>
<dbReference type="Proteomes" id="UP000274504">
    <property type="component" value="Unassembled WGS sequence"/>
</dbReference>
<dbReference type="GO" id="GO:0003735">
    <property type="term" value="F:structural constituent of ribosome"/>
    <property type="evidence" value="ECO:0007669"/>
    <property type="project" value="InterPro"/>
</dbReference>
<keyword evidence="2 4" id="KW-0689">Ribosomal protein</keyword>
<dbReference type="InterPro" id="IPR000892">
    <property type="entry name" value="Ribosomal_eS26"/>
</dbReference>
<dbReference type="Pfam" id="PF01283">
    <property type="entry name" value="Ribosomal_S26e"/>
    <property type="match status" value="1"/>
</dbReference>
<proteinExistence type="inferred from homology"/>
<reference evidence="6 8" key="2">
    <citation type="submission" date="2018-11" db="EMBL/GenBank/DDBJ databases">
        <authorList>
            <consortium name="Pathogen Informatics"/>
        </authorList>
    </citation>
    <scope>NUCLEOTIDE SEQUENCE [LARGE SCALE GENOMIC DNA]</scope>
</reference>
<dbReference type="Proteomes" id="UP000321570">
    <property type="component" value="Unassembled WGS sequence"/>
</dbReference>
<dbReference type="PANTHER" id="PTHR12538">
    <property type="entry name" value="40S RIBOSOMAL PROTEIN S26"/>
    <property type="match status" value="1"/>
</dbReference>
<evidence type="ECO:0000256" key="1">
    <source>
        <dbReference type="ARBA" id="ARBA00008596"/>
    </source>
</evidence>
<organism evidence="10">
    <name type="scientific">Hymenolepis diminuta</name>
    <name type="common">Rat tapeworm</name>
    <dbReference type="NCBI Taxonomy" id="6216"/>
    <lineage>
        <taxon>Eukaryota</taxon>
        <taxon>Metazoa</taxon>
        <taxon>Spiralia</taxon>
        <taxon>Lophotrochozoa</taxon>
        <taxon>Platyhelminthes</taxon>
        <taxon>Cestoda</taxon>
        <taxon>Eucestoda</taxon>
        <taxon>Cyclophyllidea</taxon>
        <taxon>Hymenolepididae</taxon>
        <taxon>Hymenolepis</taxon>
    </lineage>
</organism>
<gene>
    <name evidence="6" type="ORF">HDID_LOCUS5020</name>
    <name evidence="7" type="ORF">WMSIL1_LOCUS3480</name>
</gene>
<evidence type="ECO:0000256" key="2">
    <source>
        <dbReference type="ARBA" id="ARBA00022980"/>
    </source>
</evidence>
<dbReference type="Gene3D" id="3.30.1740.20">
    <property type="entry name" value="Ribosomal protein S26e"/>
    <property type="match status" value="1"/>
</dbReference>
<evidence type="ECO:0000256" key="3">
    <source>
        <dbReference type="ARBA" id="ARBA00023274"/>
    </source>
</evidence>
<comment type="similarity">
    <text evidence="1 4">Belongs to the eukaryotic ribosomal protein eS26 family.</text>
</comment>
<evidence type="ECO:0000256" key="4">
    <source>
        <dbReference type="RuleBase" id="RU363128"/>
    </source>
</evidence>
<dbReference type="PANTHER" id="PTHR12538:SF0">
    <property type="entry name" value="40S RIBOSOMAL PROTEIN S26"/>
    <property type="match status" value="1"/>
</dbReference>
<dbReference type="InterPro" id="IPR038551">
    <property type="entry name" value="Ribosomal_eS26_sf"/>
</dbReference>
<dbReference type="OrthoDB" id="10262653at2759"/>
<reference evidence="10" key="1">
    <citation type="submission" date="2017-02" db="UniProtKB">
        <authorList>
            <consortium name="WormBaseParasite"/>
        </authorList>
    </citation>
    <scope>IDENTIFICATION</scope>
</reference>
<dbReference type="InterPro" id="IPR047864">
    <property type="entry name" value="Ribosomal_eS26_CS"/>
</dbReference>
<evidence type="ECO:0000256" key="5">
    <source>
        <dbReference type="SAM" id="MobiDB-lite"/>
    </source>
</evidence>
<evidence type="ECO:0000313" key="6">
    <source>
        <dbReference type="EMBL" id="VDL57338.1"/>
    </source>
</evidence>
<dbReference type="FunFam" id="3.30.1740.20:FF:000001">
    <property type="entry name" value="40S ribosomal protein S26"/>
    <property type="match status" value="1"/>
</dbReference>
<dbReference type="EMBL" id="CABIJS010000110">
    <property type="protein sequence ID" value="VUZ42792.1"/>
    <property type="molecule type" value="Genomic_DNA"/>
</dbReference>
<protein>
    <recommendedName>
        <fullName evidence="4">40S ribosomal protein S26</fullName>
    </recommendedName>
</protein>
<accession>A0A0R3SJA7</accession>